<feature type="transmembrane region" description="Helical" evidence="2">
    <location>
        <begin position="744"/>
        <end position="768"/>
    </location>
</feature>
<feature type="transmembrane region" description="Helical" evidence="2">
    <location>
        <begin position="634"/>
        <end position="655"/>
    </location>
</feature>
<feature type="transmembrane region" description="Helical" evidence="2">
    <location>
        <begin position="171"/>
        <end position="194"/>
    </location>
</feature>
<keyword evidence="2" id="KW-0812">Transmembrane</keyword>
<accession>A0AAE0LZR4</accession>
<feature type="transmembrane region" description="Helical" evidence="2">
    <location>
        <begin position="686"/>
        <end position="706"/>
    </location>
</feature>
<feature type="region of interest" description="Disordered" evidence="1">
    <location>
        <begin position="1017"/>
        <end position="1043"/>
    </location>
</feature>
<feature type="region of interest" description="Disordered" evidence="1">
    <location>
        <begin position="944"/>
        <end position="964"/>
    </location>
</feature>
<reference evidence="3" key="2">
    <citation type="submission" date="2023-06" db="EMBL/GenBank/DDBJ databases">
        <authorList>
            <consortium name="Lawrence Berkeley National Laboratory"/>
            <person name="Haridas S."/>
            <person name="Hensen N."/>
            <person name="Bonometti L."/>
            <person name="Westerberg I."/>
            <person name="Brannstrom I.O."/>
            <person name="Guillou S."/>
            <person name="Cros-Aarteil S."/>
            <person name="Calhoun S."/>
            <person name="Kuo A."/>
            <person name="Mondo S."/>
            <person name="Pangilinan J."/>
            <person name="Riley R."/>
            <person name="Labutti K."/>
            <person name="Andreopoulos B."/>
            <person name="Lipzen A."/>
            <person name="Chen C."/>
            <person name="Yanf M."/>
            <person name="Daum C."/>
            <person name="Ng V."/>
            <person name="Clum A."/>
            <person name="Steindorff A."/>
            <person name="Ohm R."/>
            <person name="Martin F."/>
            <person name="Silar P."/>
            <person name="Natvig D."/>
            <person name="Lalanne C."/>
            <person name="Gautier V."/>
            <person name="Ament-Velasquez S.L."/>
            <person name="Kruys A."/>
            <person name="Hutchinson M.I."/>
            <person name="Powell A.J."/>
            <person name="Barry K."/>
            <person name="Miller A.N."/>
            <person name="Grigoriev I.V."/>
            <person name="Debuchy R."/>
            <person name="Gladieux P."/>
            <person name="Thoren M.H."/>
            <person name="Johannesson H."/>
        </authorList>
    </citation>
    <scope>NUCLEOTIDE SEQUENCE</scope>
    <source>
        <strain evidence="3">CBS 118394</strain>
    </source>
</reference>
<evidence type="ECO:0000256" key="1">
    <source>
        <dbReference type="SAM" id="MobiDB-lite"/>
    </source>
</evidence>
<feature type="compositionally biased region" description="Polar residues" evidence="1">
    <location>
        <begin position="945"/>
        <end position="964"/>
    </location>
</feature>
<feature type="transmembrane region" description="Helical" evidence="2">
    <location>
        <begin position="106"/>
        <end position="123"/>
    </location>
</feature>
<evidence type="ECO:0000256" key="2">
    <source>
        <dbReference type="SAM" id="Phobius"/>
    </source>
</evidence>
<gene>
    <name evidence="3" type="ORF">B0H66DRAFT_594509</name>
</gene>
<dbReference type="PANTHER" id="PTHR37544:SF1">
    <property type="entry name" value="PHOSPHORIBOSYLAMINOIMIDAZOLE-SUCCINOCARBOXAMIDE SYNTHASE"/>
    <property type="match status" value="1"/>
</dbReference>
<dbReference type="Proteomes" id="UP001283341">
    <property type="component" value="Unassembled WGS sequence"/>
</dbReference>
<keyword evidence="4" id="KW-1185">Reference proteome</keyword>
<dbReference type="PANTHER" id="PTHR37544">
    <property type="entry name" value="SPRAY-RELATED"/>
    <property type="match status" value="1"/>
</dbReference>
<organism evidence="3 4">
    <name type="scientific">Apodospora peruviana</name>
    <dbReference type="NCBI Taxonomy" id="516989"/>
    <lineage>
        <taxon>Eukaryota</taxon>
        <taxon>Fungi</taxon>
        <taxon>Dikarya</taxon>
        <taxon>Ascomycota</taxon>
        <taxon>Pezizomycotina</taxon>
        <taxon>Sordariomycetes</taxon>
        <taxon>Sordariomycetidae</taxon>
        <taxon>Sordariales</taxon>
        <taxon>Lasiosphaeriaceae</taxon>
        <taxon>Apodospora</taxon>
    </lineage>
</organism>
<name>A0AAE0LZR4_9PEZI</name>
<reference evidence="3" key="1">
    <citation type="journal article" date="2023" name="Mol. Phylogenet. Evol.">
        <title>Genome-scale phylogeny and comparative genomics of the fungal order Sordariales.</title>
        <authorList>
            <person name="Hensen N."/>
            <person name="Bonometti L."/>
            <person name="Westerberg I."/>
            <person name="Brannstrom I.O."/>
            <person name="Guillou S."/>
            <person name="Cros-Aarteil S."/>
            <person name="Calhoun S."/>
            <person name="Haridas S."/>
            <person name="Kuo A."/>
            <person name="Mondo S."/>
            <person name="Pangilinan J."/>
            <person name="Riley R."/>
            <person name="LaButti K."/>
            <person name="Andreopoulos B."/>
            <person name="Lipzen A."/>
            <person name="Chen C."/>
            <person name="Yan M."/>
            <person name="Daum C."/>
            <person name="Ng V."/>
            <person name="Clum A."/>
            <person name="Steindorff A."/>
            <person name="Ohm R.A."/>
            <person name="Martin F."/>
            <person name="Silar P."/>
            <person name="Natvig D.O."/>
            <person name="Lalanne C."/>
            <person name="Gautier V."/>
            <person name="Ament-Velasquez S.L."/>
            <person name="Kruys A."/>
            <person name="Hutchinson M.I."/>
            <person name="Powell A.J."/>
            <person name="Barry K."/>
            <person name="Miller A.N."/>
            <person name="Grigoriev I.V."/>
            <person name="Debuchy R."/>
            <person name="Gladieux P."/>
            <person name="Hiltunen Thoren M."/>
            <person name="Johannesson H."/>
        </authorList>
    </citation>
    <scope>NUCLEOTIDE SEQUENCE</scope>
    <source>
        <strain evidence="3">CBS 118394</strain>
    </source>
</reference>
<dbReference type="Pfam" id="PF11915">
    <property type="entry name" value="DUF3433"/>
    <property type="match status" value="2"/>
</dbReference>
<dbReference type="InterPro" id="IPR021840">
    <property type="entry name" value="DUF3433"/>
</dbReference>
<evidence type="ECO:0000313" key="3">
    <source>
        <dbReference type="EMBL" id="KAK3313653.1"/>
    </source>
</evidence>
<evidence type="ECO:0000313" key="4">
    <source>
        <dbReference type="Proteomes" id="UP001283341"/>
    </source>
</evidence>
<feature type="transmembrane region" description="Helical" evidence="2">
    <location>
        <begin position="1156"/>
        <end position="1175"/>
    </location>
</feature>
<comment type="caution">
    <text evidence="3">The sequence shown here is derived from an EMBL/GenBank/DDBJ whole genome shotgun (WGS) entry which is preliminary data.</text>
</comment>
<feature type="transmembrane region" description="Helical" evidence="2">
    <location>
        <begin position="65"/>
        <end position="86"/>
    </location>
</feature>
<dbReference type="EMBL" id="JAUEDM010000007">
    <property type="protein sequence ID" value="KAK3313653.1"/>
    <property type="molecule type" value="Genomic_DNA"/>
</dbReference>
<keyword evidence="2" id="KW-1133">Transmembrane helix</keyword>
<protein>
    <submittedName>
        <fullName evidence="3">Uncharacterized protein</fullName>
    </submittedName>
</protein>
<sequence>MTAPKLMHEKTKMKNSDLTTGFVSGPPTPVPTVKMREHIASLEATEAHSTEPQKPGGLKALDTPILFALAIFVLALAAMIVGLEVLKHFSDSQQGVAFVSQDQHSLWTYGPTLILTIATTYWCRVKYHETQRLPWKLLSQGPTTAENSLLLDYHTPLNVISLLRSAQARHFSITLAILGEICLRILVVISTGLFKPELRDFPRDTTVRLLDQFNLTRLGDGLSLVDPTMSIWAETKRDLPAPSWLTAQGGAIQSFVAIEGPGVNITAKVAVFEVNQHCQTFSWKPRHESTAFRKVSDVAPPEDLQILSQLCSTSSENSLYQTAVRNPPVSLTSFEISRNHGMSLTAFEACPNFTQRVDSHGIFVTFFLDHDQDANITSLLCTQSYSIKTREVTTEWATVSPGNVLSVSNTFSDDIQLGLPDINITNIILGAVGQSLDEDDVFGTFNTRWWLLMNYTSQWGSRHGSEFWKATYLAELLGKTFANVASRVIKIDGVSSSHDSCGAKMDYKVLRLMVEEQPVRIMEALLSLSALTAIALMAIQRRFYSKCNSSLISLAVTLSRSHDLANQLAARGRHTIESLTATMKGFVFSLAADGEILAKKSTTEVLSAEPPKRTRAKDNRDNTKDDTGASWHPFALRLPFATIVFGLSAAIIAALESMYQYSRAHTGIADVSVEGYMKIWWCYPPTALLVLVGLAYSSISFSLRTIHPYQELWKQRPNNAYAMRLDPFAKFELFLLPRFIKSRFYPLAAAVLIQLLSPLLPIISSGLYTVQKTTATDSIELHVDGWIDLGGPSQQYPSPEKNATTAASVINEAIQYHNLSFPEWTYDEFTFASIDLSRLQNLSLGLYVGVQARLPAVRAQANCSVLDDGYGRPYNTLELGNLTIRTRPPPGCRPPSNLPLTGSDDARLVLSYNTAIPTTNTFLPVLHSSPFGLSALPSWYIPGHQSGQPNKQSTSPTEEYIPSQPTTVCNDGGLQHIFFLYGHGTATQLENLTILHCMPYVEALYVETKLSMDTTLNPPHVKINDRGPDGEASPPREVPGSARLWEGTENHTGYYPMEFPHMHMRRAGDVESTHHDWFFLSLSTAYQGVPETELTAPDNTNIMLKRIRHLYAQLTAQYMNYASRRSRSHIIESGLPNATVSTEPYRLVQNEVSTRILEVLLFALLLCGMVITWMVPTKELQLPLAPSSIAARMSLIAGSELVERLKRSRNGDLGGPEGDSMFKDESFALHWWDSTSPASASNGSRHNGGSRYGIDMVPSVGSL</sequence>
<feature type="compositionally biased region" description="Basic and acidic residues" evidence="1">
    <location>
        <begin position="610"/>
        <end position="626"/>
    </location>
</feature>
<keyword evidence="2" id="KW-0472">Membrane</keyword>
<proteinExistence type="predicted"/>
<dbReference type="AlphaFoldDB" id="A0AAE0LZR4"/>
<feature type="region of interest" description="Disordered" evidence="1">
    <location>
        <begin position="603"/>
        <end position="626"/>
    </location>
</feature>